<dbReference type="GO" id="GO:0005524">
    <property type="term" value="F:ATP binding"/>
    <property type="evidence" value="ECO:0007669"/>
    <property type="project" value="InterPro"/>
</dbReference>
<dbReference type="NCBIfam" id="NF000592">
    <property type="entry name" value="PRK00013.1"/>
    <property type="match status" value="1"/>
</dbReference>
<dbReference type="SUPFAM" id="SSF52029">
    <property type="entry name" value="GroEL apical domain-like"/>
    <property type="match status" value="1"/>
</dbReference>
<evidence type="ECO:0000256" key="3">
    <source>
        <dbReference type="RuleBase" id="RU000418"/>
    </source>
</evidence>
<gene>
    <name evidence="4" type="primary">groEL</name>
    <name evidence="4" type="ORF">CspTHAL103_139</name>
</gene>
<dbReference type="InterPro" id="IPR027413">
    <property type="entry name" value="GROEL-like_equatorial_sf"/>
</dbReference>
<dbReference type="NCBIfam" id="NF009487">
    <property type="entry name" value="PRK12849.1"/>
    <property type="match status" value="1"/>
</dbReference>
<proteinExistence type="inferred from homology"/>
<dbReference type="PANTHER" id="PTHR45633">
    <property type="entry name" value="60 KDA HEAT SHOCK PROTEIN, MITOCHONDRIAL"/>
    <property type="match status" value="1"/>
</dbReference>
<dbReference type="NCBIfam" id="NF009488">
    <property type="entry name" value="PRK12850.1"/>
    <property type="match status" value="1"/>
</dbReference>
<dbReference type="GO" id="GO:0042026">
    <property type="term" value="P:protein refolding"/>
    <property type="evidence" value="ECO:0007669"/>
    <property type="project" value="InterPro"/>
</dbReference>
<dbReference type="NCBIfam" id="TIGR02348">
    <property type="entry name" value="GroEL"/>
    <property type="match status" value="1"/>
</dbReference>
<evidence type="ECO:0000256" key="1">
    <source>
        <dbReference type="ARBA" id="ARBA00006607"/>
    </source>
</evidence>
<evidence type="ECO:0000256" key="2">
    <source>
        <dbReference type="ARBA" id="ARBA00023186"/>
    </source>
</evidence>
<dbReference type="Gene3D" id="3.30.260.10">
    <property type="entry name" value="TCP-1-like chaperonin intermediate domain"/>
    <property type="match status" value="1"/>
</dbReference>
<dbReference type="InterPro" id="IPR027409">
    <property type="entry name" value="GroEL-like_apical_dom_sf"/>
</dbReference>
<name>A0A9Y1I493_9RHOD</name>
<dbReference type="GO" id="GO:0140662">
    <property type="term" value="F:ATP-dependent protein folding chaperone"/>
    <property type="evidence" value="ECO:0007669"/>
    <property type="project" value="InterPro"/>
</dbReference>
<sequence length="522" mass="57248">MSKKFILHKDKARFTLKKGIDKLSKAVGVTLGPKGRNVVLGKIYGLPQIINDGATIAKEIELQDHIENIGAHLIKQAALKTNDIAGDGTTTSTILAHSILTEGLKYISIGVNAIDLRRGIQKAESFILNEIRSLSRPVKYLNSINDIASISSGNNNDIGLIIAQAINIVGKDGILSLEENNLPYTELKIIQGIKFDKGYISPYFIENNKTREIILENPLIIIINKQIKSVKEELLPILTHTRKLNKPLLIIVEDISTEILSTLILNKLKGVVNVVAVRTPGLGNNKKDFLEDLATVVGSRIIIKDMNLNNAFGKAKKVIISQNSTTIITDKISKSKIKFRCEEIRNQILISNSDIDKQHLKERLAKLNGTIAIIKVGASTEIEMKESKLRFEDAINASKAAISEGIIPGGGSALAHISDKLKNWMDLNLKGNEFLGALIIKKSLISPFKKIIENSGKNPNLIFEIFKNKGDEIGYDSLTDSFVNMYDAGIIDATKVIRLALQNAIAIASIIITTDCVIIDAL</sequence>
<comment type="similarity">
    <text evidence="1 3">Belongs to the chaperonin (HSP60) family.</text>
</comment>
<protein>
    <submittedName>
        <fullName evidence="4">Chaperonin GroEL</fullName>
    </submittedName>
</protein>
<keyword evidence="4" id="KW-0934">Plastid</keyword>
<dbReference type="Gene3D" id="3.50.7.10">
    <property type="entry name" value="GroEL"/>
    <property type="match status" value="1"/>
</dbReference>
<dbReference type="Pfam" id="PF00118">
    <property type="entry name" value="Cpn60_TCP1"/>
    <property type="match status" value="1"/>
</dbReference>
<dbReference type="Gene3D" id="1.10.560.10">
    <property type="entry name" value="GroEL-like equatorial domain"/>
    <property type="match status" value="1"/>
</dbReference>
<accession>A0A9Y1I493</accession>
<dbReference type="SUPFAM" id="SSF48592">
    <property type="entry name" value="GroEL equatorial domain-like"/>
    <property type="match status" value="1"/>
</dbReference>
<dbReference type="FunFam" id="3.50.7.10:FF:000001">
    <property type="entry name" value="60 kDa chaperonin"/>
    <property type="match status" value="1"/>
</dbReference>
<dbReference type="PRINTS" id="PR00298">
    <property type="entry name" value="CHAPERONIN60"/>
</dbReference>
<dbReference type="SUPFAM" id="SSF54849">
    <property type="entry name" value="GroEL-intermediate domain like"/>
    <property type="match status" value="1"/>
</dbReference>
<dbReference type="AlphaFoldDB" id="A0A9Y1I493"/>
<organism evidence="4">
    <name type="scientific">Cyanidium sp. THAL103</name>
    <dbReference type="NCBI Taxonomy" id="3027999"/>
    <lineage>
        <taxon>Eukaryota</taxon>
        <taxon>Rhodophyta</taxon>
        <taxon>Bangiophyceae</taxon>
        <taxon>Cyanidiales</taxon>
        <taxon>Cyanidiaceae</taxon>
        <taxon>Cyanidium</taxon>
    </lineage>
</organism>
<dbReference type="NCBIfam" id="NF009489">
    <property type="entry name" value="PRK12851.1"/>
    <property type="match status" value="1"/>
</dbReference>
<evidence type="ECO:0000313" key="4">
    <source>
        <dbReference type="EMBL" id="WDB00064.1"/>
    </source>
</evidence>
<dbReference type="InterPro" id="IPR001844">
    <property type="entry name" value="Cpn60/GroEL"/>
</dbReference>
<keyword evidence="2" id="KW-0143">Chaperone</keyword>
<dbReference type="EMBL" id="OP616817">
    <property type="protein sequence ID" value="WDB00064.1"/>
    <property type="molecule type" value="Genomic_DNA"/>
</dbReference>
<geneLocation type="plastid" evidence="4"/>
<dbReference type="CDD" id="cd03344">
    <property type="entry name" value="GroEL"/>
    <property type="match status" value="1"/>
</dbReference>
<dbReference type="InterPro" id="IPR002423">
    <property type="entry name" value="Cpn60/GroEL/TCP-1"/>
</dbReference>
<reference evidence="4" key="1">
    <citation type="journal article" date="2023" name="J. Phycol.">
        <title>Revised classification of the Cyanidiophyceae based on plastid genome data with descriptions of the Cavernulicolales ord. nov. and Galdieriales ord. nov. (Rhodophyta).</title>
        <authorList>
            <person name="Park S.I."/>
            <person name="Cho C.H."/>
            <person name="Ciniglia C."/>
            <person name="Huang T.Y."/>
            <person name="Liu S.L."/>
            <person name="Bustamante D.E."/>
            <person name="Calderon M.S."/>
            <person name="Mansilla A."/>
            <person name="McDermott T."/>
            <person name="Andersen R.A."/>
            <person name="Yoon H.S."/>
        </authorList>
    </citation>
    <scope>NUCLEOTIDE SEQUENCE</scope>
</reference>
<dbReference type="InterPro" id="IPR027410">
    <property type="entry name" value="TCP-1-like_intermed_sf"/>
</dbReference>